<dbReference type="GO" id="GO:0007160">
    <property type="term" value="P:cell-matrix adhesion"/>
    <property type="evidence" value="ECO:0007669"/>
    <property type="project" value="TreeGrafter"/>
</dbReference>
<dbReference type="PRINTS" id="PR01185">
    <property type="entry name" value="INTEGRINA"/>
</dbReference>
<feature type="repeat" description="FG-GAP" evidence="12">
    <location>
        <begin position="254"/>
        <end position="316"/>
    </location>
</feature>
<keyword evidence="11" id="KW-0325">Glycoprotein</keyword>
<keyword evidence="4 13" id="KW-0732">Signal</keyword>
<dbReference type="PROSITE" id="PS51470">
    <property type="entry name" value="FG_GAP"/>
    <property type="match status" value="3"/>
</dbReference>
<dbReference type="GO" id="GO:0005178">
    <property type="term" value="F:integrin binding"/>
    <property type="evidence" value="ECO:0007669"/>
    <property type="project" value="TreeGrafter"/>
</dbReference>
<feature type="transmembrane region" description="Helical" evidence="13">
    <location>
        <begin position="875"/>
        <end position="894"/>
    </location>
</feature>
<sequence>MRSLIWVCLAVATWSAAFALYYETKKQIFQPPTSLRNNSYFGYSITYDGSMKRLVVSAPRSDNIGDVYDCSIDKNSCNVIDKSVIVRGREIENYTHDFWLGATVKAGPDFVMMCAPRHTEHTVRFNAFVARGMCYTHRGNTLTKRKQIEEPIRISDADSKMETTMDSFGWSIDVASDDTIIVGGPGMFHGRAMIYNQQEHRTPDLIRYGANIPQFNFGYAVASGKFINRLTSYAISSTYRFGEVLFYRNYKQYQKKLKNNFNTVGTMFGAVLCAAKMLGDRTDLLVGAPAYGQKENYAYNLGAVHVYLAKTLNSVPTYKRTIVGENSGSMFGSAIINVLDINNDGKEDIAIGAPFENSGQGVVYLYSGADIISDLTAKALKPLQKIYPEASYGESFGMSLTSLLDYDDNGCYELAIGSPYTNTVVLLQCIASVTVNTTAKFDMDKFQNRTFSRKEDFDFEVCLTVFYPTKPDKVTASIKTTVEMVHENAKLADPSGRYIFETSLETKQRDYCKTVPFKLPLDGKYDTEIQYMISSKLLEDPRNASTFDPSRVLLSDRSVLSIQGSLWVAECSGSKVCVPKLEFTPYISFKNDFKPYTIGSSLTETMSVTVTNSGDVAYASCVRIHIVGTNIFKPANCMYEASSGGDQLRCEPSKPLWNGDSTDTGLIELEMTHLTNEHDSINITIFLYNRCNEAATENRTITIPVKADPSGITAKGETDVGDVVDMTEEDLKDNGKYFRHVYKIQNNGPTNWKELDVLVTLQLHPFVNYISNENASVRLYSYPSNTNTPCTSHIETEKTKSYICKINSLIKKVEYSQVLIPIYILPKTLEEMVTKEKNVTLSSSIKMEITAGVVRPESVTTTLVLKEATVPLETIIISVIVGLCILIIIAVVLYRVGFLRRKRKEELEKLRKSVKRQTILRRSTMPSQGHASEDRRQILEGMKEEDEHEQAPNLI</sequence>
<feature type="repeat" description="FG-GAP" evidence="12">
    <location>
        <begin position="317"/>
        <end position="375"/>
    </location>
</feature>
<feature type="signal peptide" evidence="13">
    <location>
        <begin position="1"/>
        <end position="19"/>
    </location>
</feature>
<dbReference type="SMART" id="SM00191">
    <property type="entry name" value="Int_alpha"/>
    <property type="match status" value="4"/>
</dbReference>
<proteinExistence type="inferred from homology"/>
<keyword evidence="3 13" id="KW-0812">Transmembrane</keyword>
<dbReference type="GO" id="GO:0007157">
    <property type="term" value="P:heterophilic cell-cell adhesion via plasma membrane cell adhesion molecules"/>
    <property type="evidence" value="ECO:0007669"/>
    <property type="project" value="UniProtKB-ARBA"/>
</dbReference>
<name>A0AAD7YPD0_MYTSE</name>
<dbReference type="Pfam" id="PF01839">
    <property type="entry name" value="FG-GAP"/>
    <property type="match status" value="1"/>
</dbReference>
<evidence type="ECO:0000313" key="16">
    <source>
        <dbReference type="EMBL" id="KAJ8722469.1"/>
    </source>
</evidence>
<feature type="region of interest" description="Disordered" evidence="14">
    <location>
        <begin position="921"/>
        <end position="955"/>
    </location>
</feature>
<evidence type="ECO:0000256" key="1">
    <source>
        <dbReference type="ARBA" id="ARBA00004479"/>
    </source>
</evidence>
<dbReference type="Pfam" id="PF20805">
    <property type="entry name" value="Integrin_A_Ig_2"/>
    <property type="match status" value="1"/>
</dbReference>
<dbReference type="GO" id="GO:0033627">
    <property type="term" value="P:cell adhesion mediated by integrin"/>
    <property type="evidence" value="ECO:0007669"/>
    <property type="project" value="TreeGrafter"/>
</dbReference>
<dbReference type="Proteomes" id="UP001231518">
    <property type="component" value="Chromosome 15"/>
</dbReference>
<dbReference type="PANTHER" id="PTHR23220">
    <property type="entry name" value="INTEGRIN ALPHA"/>
    <property type="match status" value="1"/>
</dbReference>
<keyword evidence="7 13" id="KW-1133">Transmembrane helix</keyword>
<evidence type="ECO:0000259" key="15">
    <source>
        <dbReference type="Pfam" id="PF20805"/>
    </source>
</evidence>
<feature type="compositionally biased region" description="Basic and acidic residues" evidence="14">
    <location>
        <begin position="931"/>
        <end position="942"/>
    </location>
</feature>
<comment type="similarity">
    <text evidence="2 13">Belongs to the integrin alpha chain family.</text>
</comment>
<dbReference type="GO" id="GO:0008305">
    <property type="term" value="C:integrin complex"/>
    <property type="evidence" value="ECO:0007669"/>
    <property type="project" value="InterPro"/>
</dbReference>
<feature type="domain" description="Integrin alpha second immunoglobulin-like" evidence="15">
    <location>
        <begin position="571"/>
        <end position="699"/>
    </location>
</feature>
<dbReference type="InterPro" id="IPR028994">
    <property type="entry name" value="Integrin_alpha_N"/>
</dbReference>
<protein>
    <recommendedName>
        <fullName evidence="15">Integrin alpha second immunoglobulin-like domain-containing protein</fullName>
    </recommendedName>
</protein>
<dbReference type="AlphaFoldDB" id="A0AAD7YPD0"/>
<dbReference type="InterPro" id="IPR013517">
    <property type="entry name" value="FG-GAP"/>
</dbReference>
<accession>A0AAD7YPD0</accession>
<reference evidence="16" key="1">
    <citation type="submission" date="2023-03" db="EMBL/GenBank/DDBJ databases">
        <title>Chromosome-level genomes of two armyworms, Mythimna separata and Mythimna loreyi, provide insights into the biosynthesis and reception of sex pheromones.</title>
        <authorList>
            <person name="Zhao H."/>
        </authorList>
    </citation>
    <scope>NUCLEOTIDE SEQUENCE</scope>
    <source>
        <strain evidence="16">BeijingLab</strain>
        <tissue evidence="16">Pupa</tissue>
    </source>
</reference>
<dbReference type="InterPro" id="IPR048285">
    <property type="entry name" value="Integrin_alpha_Ig-like_2"/>
</dbReference>
<feature type="chain" id="PRO_5041770957" description="Integrin alpha second immunoglobulin-like domain-containing protein" evidence="13">
    <location>
        <begin position="20"/>
        <end position="955"/>
    </location>
</feature>
<dbReference type="InterPro" id="IPR000413">
    <property type="entry name" value="Integrin_alpha"/>
</dbReference>
<dbReference type="GO" id="GO:0009897">
    <property type="term" value="C:external side of plasma membrane"/>
    <property type="evidence" value="ECO:0007669"/>
    <property type="project" value="TreeGrafter"/>
</dbReference>
<evidence type="ECO:0000256" key="12">
    <source>
        <dbReference type="PROSITE-ProRule" id="PRU00803"/>
    </source>
</evidence>
<comment type="caution">
    <text evidence="16">The sequence shown here is derived from an EMBL/GenBank/DDBJ whole genome shotgun (WGS) entry which is preliminary data.</text>
</comment>
<evidence type="ECO:0000256" key="6">
    <source>
        <dbReference type="ARBA" id="ARBA00022889"/>
    </source>
</evidence>
<keyword evidence="10 13" id="KW-0675">Receptor</keyword>
<dbReference type="InterPro" id="IPR013519">
    <property type="entry name" value="Int_alpha_beta-p"/>
</dbReference>
<dbReference type="GO" id="GO:0007229">
    <property type="term" value="P:integrin-mediated signaling pathway"/>
    <property type="evidence" value="ECO:0007669"/>
    <property type="project" value="UniProtKB-KW"/>
</dbReference>
<evidence type="ECO:0000256" key="4">
    <source>
        <dbReference type="ARBA" id="ARBA00022729"/>
    </source>
</evidence>
<evidence type="ECO:0000256" key="7">
    <source>
        <dbReference type="ARBA" id="ARBA00022989"/>
    </source>
</evidence>
<feature type="repeat" description="FG-GAP" evidence="12">
    <location>
        <begin position="27"/>
        <end position="79"/>
    </location>
</feature>
<evidence type="ECO:0000256" key="14">
    <source>
        <dbReference type="SAM" id="MobiDB-lite"/>
    </source>
</evidence>
<evidence type="ECO:0000256" key="8">
    <source>
        <dbReference type="ARBA" id="ARBA00023037"/>
    </source>
</evidence>
<dbReference type="Gene3D" id="1.20.5.930">
    <property type="entry name" value="Bicelle-embedded integrin alpha(iib) transmembrane segment"/>
    <property type="match status" value="1"/>
</dbReference>
<keyword evidence="17" id="KW-1185">Reference proteome</keyword>
<organism evidence="16 17">
    <name type="scientific">Mythimna separata</name>
    <name type="common">Oriental armyworm</name>
    <name type="synonym">Pseudaletia separata</name>
    <dbReference type="NCBI Taxonomy" id="271217"/>
    <lineage>
        <taxon>Eukaryota</taxon>
        <taxon>Metazoa</taxon>
        <taxon>Ecdysozoa</taxon>
        <taxon>Arthropoda</taxon>
        <taxon>Hexapoda</taxon>
        <taxon>Insecta</taxon>
        <taxon>Pterygota</taxon>
        <taxon>Neoptera</taxon>
        <taxon>Endopterygota</taxon>
        <taxon>Lepidoptera</taxon>
        <taxon>Glossata</taxon>
        <taxon>Ditrysia</taxon>
        <taxon>Noctuoidea</taxon>
        <taxon>Noctuidae</taxon>
        <taxon>Noctuinae</taxon>
        <taxon>Hadenini</taxon>
        <taxon>Mythimna</taxon>
    </lineage>
</organism>
<keyword evidence="6 13" id="KW-0130">Cell adhesion</keyword>
<keyword evidence="5" id="KW-0677">Repeat</keyword>
<evidence type="ECO:0000256" key="10">
    <source>
        <dbReference type="ARBA" id="ARBA00023170"/>
    </source>
</evidence>
<comment type="subcellular location">
    <subcellularLocation>
        <location evidence="1 13">Membrane</location>
        <topology evidence="1 13">Single-pass type I membrane protein</topology>
    </subcellularLocation>
</comment>
<evidence type="ECO:0000256" key="2">
    <source>
        <dbReference type="ARBA" id="ARBA00008054"/>
    </source>
</evidence>
<evidence type="ECO:0000256" key="11">
    <source>
        <dbReference type="ARBA" id="ARBA00023180"/>
    </source>
</evidence>
<evidence type="ECO:0000256" key="9">
    <source>
        <dbReference type="ARBA" id="ARBA00023136"/>
    </source>
</evidence>
<dbReference type="SUPFAM" id="SSF69318">
    <property type="entry name" value="Integrin alpha N-terminal domain"/>
    <property type="match status" value="1"/>
</dbReference>
<evidence type="ECO:0000256" key="5">
    <source>
        <dbReference type="ARBA" id="ARBA00022737"/>
    </source>
</evidence>
<keyword evidence="9 13" id="KW-0472">Membrane</keyword>
<dbReference type="Gene3D" id="2.60.40.1510">
    <property type="entry name" value="ntegrin, alpha v. Chain A, domain 3"/>
    <property type="match status" value="1"/>
</dbReference>
<dbReference type="EMBL" id="JARGEI010000012">
    <property type="protein sequence ID" value="KAJ8722469.1"/>
    <property type="molecule type" value="Genomic_DNA"/>
</dbReference>
<dbReference type="Gene3D" id="2.130.10.130">
    <property type="entry name" value="Integrin alpha, N-terminal"/>
    <property type="match status" value="1"/>
</dbReference>
<evidence type="ECO:0000256" key="3">
    <source>
        <dbReference type="ARBA" id="ARBA00022692"/>
    </source>
</evidence>
<keyword evidence="8 13" id="KW-0401">Integrin</keyword>
<evidence type="ECO:0000313" key="17">
    <source>
        <dbReference type="Proteomes" id="UP001231518"/>
    </source>
</evidence>
<gene>
    <name evidence="16" type="ORF">PYW07_003649</name>
</gene>
<dbReference type="InterPro" id="IPR032695">
    <property type="entry name" value="Integrin_dom_sf"/>
</dbReference>
<feature type="compositionally biased region" description="Polar residues" evidence="14">
    <location>
        <begin position="921"/>
        <end position="930"/>
    </location>
</feature>
<dbReference type="PANTHER" id="PTHR23220:SF83">
    <property type="entry name" value="INTEGRIN ALPHA-PS3-RELATED"/>
    <property type="match status" value="1"/>
</dbReference>
<dbReference type="SUPFAM" id="SSF69179">
    <property type="entry name" value="Integrin domains"/>
    <property type="match status" value="1"/>
</dbReference>
<evidence type="ECO:0000256" key="13">
    <source>
        <dbReference type="RuleBase" id="RU003762"/>
    </source>
</evidence>